<gene>
    <name evidence="2" type="ORF">HCK00_04920</name>
</gene>
<dbReference type="EMBL" id="JAATEN010000003">
    <property type="protein sequence ID" value="NJP99897.1"/>
    <property type="molecule type" value="Genomic_DNA"/>
</dbReference>
<evidence type="ECO:0000256" key="1">
    <source>
        <dbReference type="SAM" id="MobiDB-lite"/>
    </source>
</evidence>
<feature type="compositionally biased region" description="Basic and acidic residues" evidence="1">
    <location>
        <begin position="44"/>
        <end position="56"/>
    </location>
</feature>
<feature type="compositionally biased region" description="Basic and acidic residues" evidence="1">
    <location>
        <begin position="13"/>
        <end position="24"/>
    </location>
</feature>
<evidence type="ECO:0008006" key="4">
    <source>
        <dbReference type="Google" id="ProtNLM"/>
    </source>
</evidence>
<keyword evidence="3" id="KW-1185">Reference proteome</keyword>
<dbReference type="Proteomes" id="UP000695264">
    <property type="component" value="Unassembled WGS sequence"/>
</dbReference>
<protein>
    <recommendedName>
        <fullName evidence="4">Sigma-like protein</fullName>
    </recommendedName>
</protein>
<accession>A0ABX1BUJ6</accession>
<feature type="region of interest" description="Disordered" evidence="1">
    <location>
        <begin position="1"/>
        <end position="56"/>
    </location>
</feature>
<sequence>MNDMTTKKTSQRKSGETKPQDDHMTGGGETTPQDSHMTGGGEVTTKDSHMTGDDAG</sequence>
<organism evidence="2 3">
    <name type="scientific">Streptomyces zingiberis</name>
    <dbReference type="NCBI Taxonomy" id="2053010"/>
    <lineage>
        <taxon>Bacteria</taxon>
        <taxon>Bacillati</taxon>
        <taxon>Actinomycetota</taxon>
        <taxon>Actinomycetes</taxon>
        <taxon>Kitasatosporales</taxon>
        <taxon>Streptomycetaceae</taxon>
        <taxon>Streptomyces</taxon>
    </lineage>
</organism>
<name>A0ABX1BUJ6_9ACTN</name>
<proteinExistence type="predicted"/>
<comment type="caution">
    <text evidence="2">The sequence shown here is derived from an EMBL/GenBank/DDBJ whole genome shotgun (WGS) entry which is preliminary data.</text>
</comment>
<evidence type="ECO:0000313" key="2">
    <source>
        <dbReference type="EMBL" id="NJP99897.1"/>
    </source>
</evidence>
<reference evidence="2 3" key="1">
    <citation type="submission" date="2020-03" db="EMBL/GenBank/DDBJ databases">
        <title>WGS of actinomycetes isolated from Thailand.</title>
        <authorList>
            <person name="Thawai C."/>
        </authorList>
    </citation>
    <scope>NUCLEOTIDE SEQUENCE [LARGE SCALE GENOMIC DNA]</scope>
    <source>
        <strain evidence="2 3">PLAI 1-29</strain>
    </source>
</reference>
<evidence type="ECO:0000313" key="3">
    <source>
        <dbReference type="Proteomes" id="UP000695264"/>
    </source>
</evidence>